<feature type="region of interest" description="Disordered" evidence="1">
    <location>
        <begin position="1"/>
        <end position="28"/>
    </location>
</feature>
<proteinExistence type="predicted"/>
<feature type="compositionally biased region" description="Basic and acidic residues" evidence="1">
    <location>
        <begin position="1"/>
        <end position="11"/>
    </location>
</feature>
<reference evidence="2 3" key="1">
    <citation type="journal article" date="2024" name="G3 (Bethesda)">
        <title>Genome assembly of Hibiscus sabdariffa L. provides insights into metabolisms of medicinal natural products.</title>
        <authorList>
            <person name="Kim T."/>
        </authorList>
    </citation>
    <scope>NUCLEOTIDE SEQUENCE [LARGE SCALE GENOMIC DNA]</scope>
    <source>
        <strain evidence="2">TK-2024</strain>
        <tissue evidence="2">Old leaves</tissue>
    </source>
</reference>
<comment type="caution">
    <text evidence="2">The sequence shown here is derived from an EMBL/GenBank/DDBJ whole genome shotgun (WGS) entry which is preliminary data.</text>
</comment>
<keyword evidence="3" id="KW-1185">Reference proteome</keyword>
<name>A0ABR2SI49_9ROSI</name>
<dbReference type="Proteomes" id="UP001396334">
    <property type="component" value="Unassembled WGS sequence"/>
</dbReference>
<evidence type="ECO:0000256" key="1">
    <source>
        <dbReference type="SAM" id="MobiDB-lite"/>
    </source>
</evidence>
<organism evidence="2 3">
    <name type="scientific">Hibiscus sabdariffa</name>
    <name type="common">roselle</name>
    <dbReference type="NCBI Taxonomy" id="183260"/>
    <lineage>
        <taxon>Eukaryota</taxon>
        <taxon>Viridiplantae</taxon>
        <taxon>Streptophyta</taxon>
        <taxon>Embryophyta</taxon>
        <taxon>Tracheophyta</taxon>
        <taxon>Spermatophyta</taxon>
        <taxon>Magnoliopsida</taxon>
        <taxon>eudicotyledons</taxon>
        <taxon>Gunneridae</taxon>
        <taxon>Pentapetalae</taxon>
        <taxon>rosids</taxon>
        <taxon>malvids</taxon>
        <taxon>Malvales</taxon>
        <taxon>Malvaceae</taxon>
        <taxon>Malvoideae</taxon>
        <taxon>Hibiscus</taxon>
    </lineage>
</organism>
<accession>A0ABR2SI49</accession>
<evidence type="ECO:0000313" key="2">
    <source>
        <dbReference type="EMBL" id="KAK9024963.1"/>
    </source>
</evidence>
<gene>
    <name evidence="2" type="ORF">V6N11_064866</name>
</gene>
<sequence length="69" mass="7917">MDEEEPKHQNLEELENLRGCSTKQGKQDSDSVFTIFVDNLKDMENVIARTNNSLVDGLRIHVKKAKFLV</sequence>
<protein>
    <submittedName>
        <fullName evidence="2">Uncharacterized protein</fullName>
    </submittedName>
</protein>
<dbReference type="EMBL" id="JBBPBN010000014">
    <property type="protein sequence ID" value="KAK9024963.1"/>
    <property type="molecule type" value="Genomic_DNA"/>
</dbReference>
<evidence type="ECO:0000313" key="3">
    <source>
        <dbReference type="Proteomes" id="UP001396334"/>
    </source>
</evidence>